<keyword evidence="5" id="KW-0964">Secreted</keyword>
<dbReference type="EC" id="3.1.4.12" evidence="26"/>
<comment type="catalytic activity">
    <reaction evidence="18">
        <text>a 1,2-diacyl-sn-glycero-3-phosphocholine + H2O = phosphocholine + a 1,2-diacyl-sn-glycerol + H(+)</text>
        <dbReference type="Rhea" id="RHEA:10604"/>
        <dbReference type="ChEBI" id="CHEBI:15377"/>
        <dbReference type="ChEBI" id="CHEBI:15378"/>
        <dbReference type="ChEBI" id="CHEBI:17815"/>
        <dbReference type="ChEBI" id="CHEBI:57643"/>
        <dbReference type="ChEBI" id="CHEBI:295975"/>
        <dbReference type="EC" id="3.1.4.3"/>
    </reaction>
    <physiologicalReaction direction="left-to-right" evidence="18">
        <dbReference type="Rhea" id="RHEA:10605"/>
    </physiologicalReaction>
</comment>
<comment type="similarity">
    <text evidence="4 26">Belongs to the acid sphingomyelinase family.</text>
</comment>
<feature type="domain" description="Saposin B-type" evidence="30">
    <location>
        <begin position="51"/>
        <end position="135"/>
    </location>
</feature>
<evidence type="ECO:0000256" key="20">
    <source>
        <dbReference type="ARBA" id="ARBA00052601"/>
    </source>
</evidence>
<dbReference type="PANTHER" id="PTHR10340:SF34">
    <property type="entry name" value="SPHINGOMYELIN PHOSPHODIESTERASE"/>
    <property type="match status" value="1"/>
</dbReference>
<comment type="subunit">
    <text evidence="24">Monomer. Interacts with SORT1; the interaction is required for SMPD1 targeting to lysosomes.</text>
</comment>
<dbReference type="GO" id="GO:0034480">
    <property type="term" value="F:phosphatidylcholine phospholipase C activity"/>
    <property type="evidence" value="ECO:0007669"/>
    <property type="project" value="UniProtKB-EC"/>
</dbReference>
<name>A0AAV7NXQ2_PLEWA</name>
<evidence type="ECO:0000256" key="23">
    <source>
        <dbReference type="ARBA" id="ARBA00058748"/>
    </source>
</evidence>
<gene>
    <name evidence="31" type="ORF">NDU88_009012</name>
</gene>
<keyword evidence="16 26" id="KW-0326">Glycosidase</keyword>
<dbReference type="FunFam" id="3.60.21.10:FF:000045">
    <property type="entry name" value="Sphingomyelin phosphodiesterase"/>
    <property type="match status" value="1"/>
</dbReference>
<evidence type="ECO:0000256" key="7">
    <source>
        <dbReference type="ARBA" id="ARBA00022677"/>
    </source>
</evidence>
<dbReference type="GO" id="GO:0061750">
    <property type="term" value="F:acid sphingomyelin phosphodiesterase activity"/>
    <property type="evidence" value="ECO:0007669"/>
    <property type="project" value="TreeGrafter"/>
</dbReference>
<evidence type="ECO:0000313" key="32">
    <source>
        <dbReference type="Proteomes" id="UP001066276"/>
    </source>
</evidence>
<dbReference type="GO" id="GO:0016798">
    <property type="term" value="F:hydrolase activity, acting on glycosyl bonds"/>
    <property type="evidence" value="ECO:0007669"/>
    <property type="project" value="UniProtKB-KW"/>
</dbReference>
<dbReference type="Gene3D" id="3.60.21.10">
    <property type="match status" value="1"/>
</dbReference>
<feature type="chain" id="PRO_5043540956" description="Sphingomyelin phosphodiesterase" evidence="29">
    <location>
        <begin position="26"/>
        <end position="621"/>
    </location>
</feature>
<evidence type="ECO:0000256" key="29">
    <source>
        <dbReference type="SAM" id="SignalP"/>
    </source>
</evidence>
<evidence type="ECO:0000256" key="21">
    <source>
        <dbReference type="ARBA" id="ARBA00053461"/>
    </source>
</evidence>
<dbReference type="GO" id="GO:0005764">
    <property type="term" value="C:lysosome"/>
    <property type="evidence" value="ECO:0007669"/>
    <property type="project" value="UniProtKB-SubCell"/>
</dbReference>
<feature type="disulfide bond" evidence="28">
    <location>
        <begin position="86"/>
        <end position="97"/>
    </location>
</feature>
<comment type="subcellular location">
    <subcellularLocation>
        <location evidence="3">Lipid droplet</location>
    </subcellularLocation>
    <subcellularLocation>
        <location evidence="2">Lysosome</location>
    </subcellularLocation>
    <subcellularLocation>
        <location evidence="1">Secreted</location>
        <location evidence="1">Extracellular space</location>
    </subcellularLocation>
</comment>
<evidence type="ECO:0000256" key="22">
    <source>
        <dbReference type="ARBA" id="ARBA00057858"/>
    </source>
</evidence>
<evidence type="ECO:0000256" key="9">
    <source>
        <dbReference type="ARBA" id="ARBA00022729"/>
    </source>
</evidence>
<comment type="caution">
    <text evidence="31">The sequence shown here is derived from an EMBL/GenBank/DDBJ whole genome shotgun (WGS) entry which is preliminary data.</text>
</comment>
<evidence type="ECO:0000256" key="1">
    <source>
        <dbReference type="ARBA" id="ARBA00004239"/>
    </source>
</evidence>
<evidence type="ECO:0000256" key="14">
    <source>
        <dbReference type="ARBA" id="ARBA00023180"/>
    </source>
</evidence>
<keyword evidence="32" id="KW-1185">Reference proteome</keyword>
<feature type="disulfide bond" evidence="28">
    <location>
        <begin position="193"/>
        <end position="213"/>
    </location>
</feature>
<protein>
    <recommendedName>
        <fullName evidence="25 26">Sphingomyelin phosphodiesterase</fullName>
        <ecNumber evidence="26">3.1.4.12</ecNumber>
    </recommendedName>
</protein>
<feature type="binding site" evidence="27">
    <location>
        <position position="282"/>
    </location>
    <ligand>
        <name>Zn(2+)</name>
        <dbReference type="ChEBI" id="CHEBI:29105"/>
        <label>2</label>
    </ligand>
</feature>
<reference evidence="31" key="1">
    <citation type="journal article" date="2022" name="bioRxiv">
        <title>Sequencing and chromosome-scale assembly of the giantPleurodeles waltlgenome.</title>
        <authorList>
            <person name="Brown T."/>
            <person name="Elewa A."/>
            <person name="Iarovenko S."/>
            <person name="Subramanian E."/>
            <person name="Araus A.J."/>
            <person name="Petzold A."/>
            <person name="Susuki M."/>
            <person name="Suzuki K.-i.T."/>
            <person name="Hayashi T."/>
            <person name="Toyoda A."/>
            <person name="Oliveira C."/>
            <person name="Osipova E."/>
            <person name="Leigh N.D."/>
            <person name="Simon A."/>
            <person name="Yun M.H."/>
        </authorList>
    </citation>
    <scope>NUCLEOTIDE SEQUENCE</scope>
    <source>
        <strain evidence="31">20211129_DDA</strain>
        <tissue evidence="31">Liver</tissue>
    </source>
</reference>
<evidence type="ECO:0000256" key="12">
    <source>
        <dbReference type="ARBA" id="ARBA00023098"/>
    </source>
</evidence>
<evidence type="ECO:0000256" key="26">
    <source>
        <dbReference type="PIRNR" id="PIRNR000948"/>
    </source>
</evidence>
<feature type="disulfide bond" evidence="28">
    <location>
        <begin position="349"/>
        <end position="395"/>
    </location>
</feature>
<organism evidence="31 32">
    <name type="scientific">Pleurodeles waltl</name>
    <name type="common">Iberian ribbed newt</name>
    <dbReference type="NCBI Taxonomy" id="8319"/>
    <lineage>
        <taxon>Eukaryota</taxon>
        <taxon>Metazoa</taxon>
        <taxon>Chordata</taxon>
        <taxon>Craniata</taxon>
        <taxon>Vertebrata</taxon>
        <taxon>Euteleostomi</taxon>
        <taxon>Amphibia</taxon>
        <taxon>Batrachia</taxon>
        <taxon>Caudata</taxon>
        <taxon>Salamandroidea</taxon>
        <taxon>Salamandridae</taxon>
        <taxon>Pleurodelinae</taxon>
        <taxon>Pleurodeles</taxon>
    </lineage>
</organism>
<evidence type="ECO:0000256" key="25">
    <source>
        <dbReference type="ARBA" id="ARBA00069549"/>
    </source>
</evidence>
<proteinExistence type="inferred from homology"/>
<evidence type="ECO:0000259" key="30">
    <source>
        <dbReference type="PROSITE" id="PS50015"/>
    </source>
</evidence>
<feature type="binding site" evidence="27">
    <location>
        <position position="242"/>
    </location>
    <ligand>
        <name>Zn(2+)</name>
        <dbReference type="ChEBI" id="CHEBI:29105"/>
        <label>1</label>
    </ligand>
</feature>
<dbReference type="CDD" id="cd00842">
    <property type="entry name" value="MPP_ASMase"/>
    <property type="match status" value="1"/>
</dbReference>
<comment type="function">
    <text evidence="21">Converts sphingomyelin to ceramide. Exists as two enzymatic forms that arise from alternative trafficking of a single protein precursor, one that is targeted to the endolysosomal compartment, whereas the other is released extracellularly. However, in response to various forms of stress, lysosomal exocytosis may represent a major source of the secretory form.</text>
</comment>
<accession>A0AAV7NXQ2</accession>
<keyword evidence="10 26" id="KW-0378">Hydrolase</keyword>
<dbReference type="EMBL" id="JANPWB010000012">
    <property type="protein sequence ID" value="KAJ1120863.1"/>
    <property type="molecule type" value="Genomic_DNA"/>
</dbReference>
<evidence type="ECO:0000313" key="31">
    <source>
        <dbReference type="EMBL" id="KAJ1120863.1"/>
    </source>
</evidence>
<evidence type="ECO:0000256" key="17">
    <source>
        <dbReference type="ARBA" id="ARBA00047268"/>
    </source>
</evidence>
<dbReference type="InterPro" id="IPR004843">
    <property type="entry name" value="Calcineurin-like_PHP"/>
</dbReference>
<comment type="catalytic activity">
    <reaction evidence="19">
        <text>N-(octadecanoyl)-sphing-4-enine-1-phosphocholine + H2O = N-octadecanoylsphing-4-enine + phosphocholine + H(+)</text>
        <dbReference type="Rhea" id="RHEA:54284"/>
        <dbReference type="ChEBI" id="CHEBI:15377"/>
        <dbReference type="ChEBI" id="CHEBI:15378"/>
        <dbReference type="ChEBI" id="CHEBI:72961"/>
        <dbReference type="ChEBI" id="CHEBI:83358"/>
        <dbReference type="ChEBI" id="CHEBI:295975"/>
    </reaction>
    <physiologicalReaction direction="left-to-right" evidence="19">
        <dbReference type="Rhea" id="RHEA:54285"/>
    </physiologicalReaction>
</comment>
<evidence type="ECO:0000256" key="8">
    <source>
        <dbReference type="ARBA" id="ARBA00022723"/>
    </source>
</evidence>
<evidence type="ECO:0000256" key="27">
    <source>
        <dbReference type="PIRSR" id="PIRSR000948-1"/>
    </source>
</evidence>
<dbReference type="PANTHER" id="PTHR10340">
    <property type="entry name" value="SPHINGOMYELIN PHOSPHODIESTERASE"/>
    <property type="match status" value="1"/>
</dbReference>
<keyword evidence="11 27" id="KW-0862">Zinc</keyword>
<keyword evidence="13 28" id="KW-1015">Disulfide bond</keyword>
<feature type="signal peptide" evidence="29">
    <location>
        <begin position="1"/>
        <end position="25"/>
    </location>
</feature>
<keyword evidence="15" id="KW-0458">Lysosome</keyword>
<keyword evidence="8 27" id="KW-0479">Metal-binding</keyword>
<evidence type="ECO:0000256" key="10">
    <source>
        <dbReference type="ARBA" id="ARBA00022801"/>
    </source>
</evidence>
<dbReference type="Proteomes" id="UP001066276">
    <property type="component" value="Chromosome 8"/>
</dbReference>
<dbReference type="Gene3D" id="1.10.225.10">
    <property type="entry name" value="Saposin-like"/>
    <property type="match status" value="1"/>
</dbReference>
<feature type="binding site" evidence="27">
    <location>
        <position position="174"/>
    </location>
    <ligand>
        <name>Zn(2+)</name>
        <dbReference type="ChEBI" id="CHEBI:29105"/>
        <label>1</label>
    </ligand>
</feature>
<dbReference type="InterPro" id="IPR041805">
    <property type="entry name" value="ASMase/PPN1_MPP"/>
</dbReference>
<dbReference type="InterPro" id="IPR029052">
    <property type="entry name" value="Metallo-depent_PP-like"/>
</dbReference>
<feature type="binding site" evidence="27">
    <location>
        <position position="242"/>
    </location>
    <ligand>
        <name>Zn(2+)</name>
        <dbReference type="ChEBI" id="CHEBI:29105"/>
        <label>2</label>
    </ligand>
</feature>
<comment type="cofactor">
    <cofactor evidence="27">
        <name>Zn(2+)</name>
        <dbReference type="ChEBI" id="CHEBI:29105"/>
    </cofactor>
    <text evidence="27">Binds 2 Zn(2+) ions per subunit.</text>
</comment>
<comment type="catalytic activity">
    <reaction evidence="17">
        <text>a sphingomyelin + H2O = phosphocholine + an N-acylsphing-4-enine + H(+)</text>
        <dbReference type="Rhea" id="RHEA:19253"/>
        <dbReference type="ChEBI" id="CHEBI:15377"/>
        <dbReference type="ChEBI" id="CHEBI:15378"/>
        <dbReference type="ChEBI" id="CHEBI:17636"/>
        <dbReference type="ChEBI" id="CHEBI:52639"/>
        <dbReference type="ChEBI" id="CHEBI:295975"/>
        <dbReference type="EC" id="3.1.4.12"/>
    </reaction>
    <physiologicalReaction direction="left-to-right" evidence="17">
        <dbReference type="Rhea" id="RHEA:19254"/>
    </physiologicalReaction>
</comment>
<evidence type="ECO:0000256" key="16">
    <source>
        <dbReference type="ARBA" id="ARBA00023295"/>
    </source>
</evidence>
<comment type="catalytic activity">
    <reaction evidence="20">
        <text>1,2-dihexadecanoyl-sn-glycero-3-phosphocholine + H2O = 1,2-dihexadecanoyl-sn-glycerol + phosphocholine + H(+)</text>
        <dbReference type="Rhea" id="RHEA:45304"/>
        <dbReference type="ChEBI" id="CHEBI:15377"/>
        <dbReference type="ChEBI" id="CHEBI:15378"/>
        <dbReference type="ChEBI" id="CHEBI:72999"/>
        <dbReference type="ChEBI" id="CHEBI:82929"/>
        <dbReference type="ChEBI" id="CHEBI:295975"/>
    </reaction>
    <physiologicalReaction direction="left-to-right" evidence="20">
        <dbReference type="Rhea" id="RHEA:45305"/>
    </physiologicalReaction>
</comment>
<dbReference type="GO" id="GO:0046513">
    <property type="term" value="P:ceramide biosynthetic process"/>
    <property type="evidence" value="ECO:0007669"/>
    <property type="project" value="TreeGrafter"/>
</dbReference>
<keyword evidence="12" id="KW-0443">Lipid metabolism</keyword>
<feature type="binding site" evidence="27">
    <location>
        <position position="389"/>
    </location>
    <ligand>
        <name>Zn(2+)</name>
        <dbReference type="ChEBI" id="CHEBI:29105"/>
        <label>2</label>
    </ligand>
</feature>
<feature type="binding site" evidence="27">
    <location>
        <position position="172"/>
    </location>
    <ligand>
        <name>Zn(2+)</name>
        <dbReference type="ChEBI" id="CHEBI:29105"/>
        <label>1</label>
    </ligand>
</feature>
<evidence type="ECO:0000256" key="6">
    <source>
        <dbReference type="ARBA" id="ARBA00022553"/>
    </source>
</evidence>
<evidence type="ECO:0000256" key="4">
    <source>
        <dbReference type="ARBA" id="ARBA00008234"/>
    </source>
</evidence>
<dbReference type="PROSITE" id="PS50015">
    <property type="entry name" value="SAP_B"/>
    <property type="match status" value="1"/>
</dbReference>
<comment type="function">
    <text evidence="23">In the lysosomes, converts sphingomyelin to ceramide. Plays an important role in the export of cholesterol from the intraendolysosomal membranes. Also has phospholipase C activities toward 1,2-diacylglycerolphosphocholine and 1,2-diacylglycerolphosphoglycerol. Modulates stress-induced apoptosis through the production of ceramide.</text>
</comment>
<keyword evidence="6" id="KW-0597">Phosphoprotein</keyword>
<dbReference type="GO" id="GO:0016020">
    <property type="term" value="C:membrane"/>
    <property type="evidence" value="ECO:0007669"/>
    <property type="project" value="GOC"/>
</dbReference>
<dbReference type="InterPro" id="IPR008139">
    <property type="entry name" value="SaposinB_dom"/>
</dbReference>
<feature type="binding site" evidence="27">
    <location>
        <position position="421"/>
    </location>
    <ligand>
        <name>Zn(2+)</name>
        <dbReference type="ChEBI" id="CHEBI:29105"/>
        <label>2</label>
    </ligand>
</feature>
<evidence type="ECO:0000256" key="18">
    <source>
        <dbReference type="ARBA" id="ARBA00048421"/>
    </source>
</evidence>
<sequence length="621" mass="70148">MTLVPGFWVGVGMSCLLYLCPHASAYPLPENQGVMAPEYFLPKLGAQYGWRNLTCPVCKAVFAAIDLSLLMDANMDRVAEMLSEVCIKLKMETQHVCVQAVQLFKQDVITAFVQSYLRPVEICGLLVGKDCGHWDIYSDWNVTLPDTPKPPVTPPRPPQPGAPTSKVLYLTDLHWDRHYIPGSDPVCKDPLCCRNMTGKSHHKSGYWGEYSNCDLPLHTIENLLQHLASSPTLYDSIYWTGDIPAHNVWEQTRSDQILALDTVTGLIKKYLGHVPVYPAVGNHESAPVNSFPPPFIHGNRSTAWLYEAMAEAWRDWLPDEALQTLREAGFYTVRLRPGLRLVSLNMNFCSEENFWLSINSTDPAGQLQWLIRVLQASEDEKEKVHIIGHIPPGICLKSWSWNYYRIVNRYESTIAAQFFGHTHVDEFELFYDEETLSRPVSVAFIAPSVTTYINLNPGYRIYEIDGNYSTSSHMVLDHETHILNLTEANADGATAPQWTTLYSARAAFGLNTTFPADWDNLLQSFLRDEALFQKFWYLHHKGHVQEKVSSILCDLSSLVFTDVGLMPHRSMVMQDQDIVGAHELDTPLVVTHELDTCVANRYELDLKVIGAHEHDTLVVGA</sequence>
<feature type="disulfide bond" evidence="28">
    <location>
        <begin position="58"/>
        <end position="123"/>
    </location>
</feature>
<dbReference type="GO" id="GO:0005811">
    <property type="term" value="C:lipid droplet"/>
    <property type="evidence" value="ECO:0007669"/>
    <property type="project" value="UniProtKB-SubCell"/>
</dbReference>
<dbReference type="SUPFAM" id="SSF47862">
    <property type="entry name" value="Saposin"/>
    <property type="match status" value="1"/>
</dbReference>
<dbReference type="GO" id="GO:0005615">
    <property type="term" value="C:extracellular space"/>
    <property type="evidence" value="ECO:0007669"/>
    <property type="project" value="TreeGrafter"/>
</dbReference>
<evidence type="ECO:0000256" key="11">
    <source>
        <dbReference type="ARBA" id="ARBA00022833"/>
    </source>
</evidence>
<dbReference type="GO" id="GO:0046872">
    <property type="term" value="F:metal ion binding"/>
    <property type="evidence" value="ECO:0007669"/>
    <property type="project" value="UniProtKB-KW"/>
</dbReference>
<comment type="function">
    <text evidence="22">This form is generated following cleavage by CASP7 in the extracellular milieu in response to bacterial infection. It shows increased ability to convert sphingomyelin to ceramide and promotes plasma membrane repair. Plasma membrane repair by ceramide counteracts the action of gasdermin-D (GSDMD) perforin (PRF1) pores that are formed in response to bacterial infection.</text>
</comment>
<feature type="disulfide bond" evidence="28">
    <location>
        <begin position="187"/>
        <end position="192"/>
    </location>
</feature>
<dbReference type="SUPFAM" id="SSF56300">
    <property type="entry name" value="Metallo-dependent phosphatases"/>
    <property type="match status" value="1"/>
</dbReference>
<feature type="disulfide bond" evidence="28">
    <location>
        <begin position="55"/>
        <end position="131"/>
    </location>
</feature>
<evidence type="ECO:0000256" key="19">
    <source>
        <dbReference type="ARBA" id="ARBA00051187"/>
    </source>
</evidence>
<keyword evidence="7" id="KW-0551">Lipid droplet</keyword>
<evidence type="ECO:0000256" key="13">
    <source>
        <dbReference type="ARBA" id="ARBA00023157"/>
    </source>
</evidence>
<dbReference type="AlphaFoldDB" id="A0AAV7NXQ2"/>
<keyword evidence="9 29" id="KW-0732">Signal</keyword>
<evidence type="ECO:0000256" key="24">
    <source>
        <dbReference type="ARBA" id="ARBA00062722"/>
    </source>
</evidence>
<evidence type="ECO:0000256" key="2">
    <source>
        <dbReference type="ARBA" id="ARBA00004371"/>
    </source>
</evidence>
<feature type="binding site" evidence="27">
    <location>
        <position position="423"/>
    </location>
    <ligand>
        <name>Zn(2+)</name>
        <dbReference type="ChEBI" id="CHEBI:29105"/>
        <label>1</label>
    </ligand>
</feature>
<dbReference type="GO" id="GO:0006685">
    <property type="term" value="P:sphingomyelin catabolic process"/>
    <property type="evidence" value="ECO:0007669"/>
    <property type="project" value="UniProtKB-UniRule"/>
</dbReference>
<dbReference type="Pfam" id="PF00149">
    <property type="entry name" value="Metallophos"/>
    <property type="match status" value="1"/>
</dbReference>
<evidence type="ECO:0000256" key="28">
    <source>
        <dbReference type="PIRSR" id="PIRSR000948-2"/>
    </source>
</evidence>
<evidence type="ECO:0000256" key="15">
    <source>
        <dbReference type="ARBA" id="ARBA00023228"/>
    </source>
</evidence>
<dbReference type="InterPro" id="IPR011160">
    <property type="entry name" value="Sphingomy_PDE"/>
</dbReference>
<keyword evidence="14" id="KW-0325">Glycoprotein</keyword>
<dbReference type="InterPro" id="IPR011001">
    <property type="entry name" value="Saposin-like"/>
</dbReference>
<dbReference type="PIRSF" id="PIRSF000948">
    <property type="entry name" value="Sphingomy_PDE"/>
    <property type="match status" value="1"/>
</dbReference>
<evidence type="ECO:0000256" key="3">
    <source>
        <dbReference type="ARBA" id="ARBA00004502"/>
    </source>
</evidence>
<evidence type="ECO:0000256" key="5">
    <source>
        <dbReference type="ARBA" id="ARBA00022525"/>
    </source>
</evidence>